<dbReference type="PROSITE" id="PS51257">
    <property type="entry name" value="PROKAR_LIPOPROTEIN"/>
    <property type="match status" value="1"/>
</dbReference>
<reference evidence="4" key="1">
    <citation type="submission" date="2016-10" db="EMBL/GenBank/DDBJ databases">
        <authorList>
            <person name="Varghese N."/>
            <person name="Submissions S."/>
        </authorList>
    </citation>
    <scope>NUCLEOTIDE SEQUENCE [LARGE SCALE GENOMIC DNA]</scope>
    <source>
        <strain evidence="4">2SM5</strain>
    </source>
</reference>
<dbReference type="STRING" id="797277.SAMN05216198_1090"/>
<evidence type="ECO:0000313" key="4">
    <source>
        <dbReference type="Proteomes" id="UP000243426"/>
    </source>
</evidence>
<dbReference type="InterPro" id="IPR038670">
    <property type="entry name" value="HslJ-like_sf"/>
</dbReference>
<proteinExistence type="predicted"/>
<dbReference type="Proteomes" id="UP000243426">
    <property type="component" value="Chromosome I"/>
</dbReference>
<accession>A0A1H1P4Q8</accession>
<name>A0A1H1P4Q8_9GAMM</name>
<keyword evidence="4" id="KW-1185">Reference proteome</keyword>
<dbReference type="Pfam" id="PF03724">
    <property type="entry name" value="META"/>
    <property type="match status" value="1"/>
</dbReference>
<dbReference type="Gene3D" id="2.40.128.270">
    <property type="match status" value="1"/>
</dbReference>
<feature type="domain" description="DUF306" evidence="2">
    <location>
        <begin position="33"/>
        <end position="143"/>
    </location>
</feature>
<organism evidence="3 4">
    <name type="scientific">Halopseudomonas litoralis</name>
    <dbReference type="NCBI Taxonomy" id="797277"/>
    <lineage>
        <taxon>Bacteria</taxon>
        <taxon>Pseudomonadati</taxon>
        <taxon>Pseudomonadota</taxon>
        <taxon>Gammaproteobacteria</taxon>
        <taxon>Pseudomonadales</taxon>
        <taxon>Pseudomonadaceae</taxon>
        <taxon>Halopseudomonas</taxon>
    </lineage>
</organism>
<evidence type="ECO:0000256" key="1">
    <source>
        <dbReference type="SAM" id="SignalP"/>
    </source>
</evidence>
<dbReference type="PANTHER" id="PTHR35535">
    <property type="entry name" value="HEAT SHOCK PROTEIN HSLJ"/>
    <property type="match status" value="1"/>
</dbReference>
<evidence type="ECO:0000313" key="3">
    <source>
        <dbReference type="EMBL" id="SDS06153.1"/>
    </source>
</evidence>
<dbReference type="InterPro" id="IPR053147">
    <property type="entry name" value="Hsp_HslJ-like"/>
</dbReference>
<gene>
    <name evidence="3" type="ORF">SAMN05216198_1090</name>
</gene>
<keyword evidence="1" id="KW-0732">Signal</keyword>
<dbReference type="EMBL" id="LT629748">
    <property type="protein sequence ID" value="SDS06153.1"/>
    <property type="molecule type" value="Genomic_DNA"/>
</dbReference>
<keyword evidence="3" id="KW-0346">Stress response</keyword>
<dbReference type="OrthoDB" id="7871744at2"/>
<feature type="signal peptide" evidence="1">
    <location>
        <begin position="1"/>
        <end position="23"/>
    </location>
</feature>
<dbReference type="InterPro" id="IPR005184">
    <property type="entry name" value="DUF306_Meta_HslJ"/>
</dbReference>
<sequence>MSATIRHLLPAALAFSLMLGGCASTNSSVSVDELIHHTWLLASATDADGKPDTALTGGDRAPIALSFHPDRMGISNACNGMGGDYQVEGDTLKVGNLMQTMMACEPVLMAREDAIKKRLQQPLEMEIDDNASQLILRNNAGVMIFHPSADTTDR</sequence>
<protein>
    <submittedName>
        <fullName evidence="3">Heat shock protein HslJ</fullName>
    </submittedName>
</protein>
<dbReference type="AlphaFoldDB" id="A0A1H1P4Q8"/>
<dbReference type="PANTHER" id="PTHR35535:SF2">
    <property type="entry name" value="DUF306 DOMAIN-CONTAINING PROTEIN"/>
    <property type="match status" value="1"/>
</dbReference>
<dbReference type="RefSeq" id="WP_090272394.1">
    <property type="nucleotide sequence ID" value="NZ_LT629748.1"/>
</dbReference>
<evidence type="ECO:0000259" key="2">
    <source>
        <dbReference type="Pfam" id="PF03724"/>
    </source>
</evidence>
<feature type="chain" id="PRO_5009256247" evidence="1">
    <location>
        <begin position="24"/>
        <end position="154"/>
    </location>
</feature>